<evidence type="ECO:0000313" key="2">
    <source>
        <dbReference type="EMBL" id="KAL1886086.1"/>
    </source>
</evidence>
<feature type="region of interest" description="Disordered" evidence="1">
    <location>
        <begin position="1"/>
        <end position="98"/>
    </location>
</feature>
<evidence type="ECO:0000256" key="1">
    <source>
        <dbReference type="SAM" id="MobiDB-lite"/>
    </source>
</evidence>
<keyword evidence="3" id="KW-1185">Reference proteome</keyword>
<gene>
    <name evidence="2" type="ORF">Plec18167_000012</name>
</gene>
<name>A0ABR3YCP8_9EURO</name>
<dbReference type="Proteomes" id="UP001583193">
    <property type="component" value="Unassembled WGS sequence"/>
</dbReference>
<dbReference type="EMBL" id="JAVDPF010000001">
    <property type="protein sequence ID" value="KAL1886086.1"/>
    <property type="molecule type" value="Genomic_DNA"/>
</dbReference>
<comment type="caution">
    <text evidence="2">The sequence shown here is derived from an EMBL/GenBank/DDBJ whole genome shotgun (WGS) entry which is preliminary data.</text>
</comment>
<sequence>MFNSSPEIENRRGNSDPPMIGYRDDDHDGRGSNQGDDGYPDIIPDGRAGLASNGTNDRPGQGPWDEEDDNGAAGDEPAGSTGPTVHPSGLGGSIPLLD</sequence>
<organism evidence="2 3">
    <name type="scientific">Paecilomyces lecythidis</name>
    <dbReference type="NCBI Taxonomy" id="3004212"/>
    <lineage>
        <taxon>Eukaryota</taxon>
        <taxon>Fungi</taxon>
        <taxon>Dikarya</taxon>
        <taxon>Ascomycota</taxon>
        <taxon>Pezizomycotina</taxon>
        <taxon>Eurotiomycetes</taxon>
        <taxon>Eurotiomycetidae</taxon>
        <taxon>Eurotiales</taxon>
        <taxon>Thermoascaceae</taxon>
        <taxon>Paecilomyces</taxon>
    </lineage>
</organism>
<protein>
    <submittedName>
        <fullName evidence="2">Uncharacterized protein</fullName>
    </submittedName>
</protein>
<accession>A0ABR3YCP8</accession>
<reference evidence="2 3" key="1">
    <citation type="journal article" date="2024" name="IMA Fungus">
        <title>IMA Genome - F19 : A genome assembly and annotation guide to empower mycologists, including annotated draft genome sequences of Ceratocystis pirilliformis, Diaporthe australafricana, Fusarium ophioides, Paecilomyces lecythidis, and Sporothrix stenoceras.</title>
        <authorList>
            <person name="Aylward J."/>
            <person name="Wilson A.M."/>
            <person name="Visagie C.M."/>
            <person name="Spraker J."/>
            <person name="Barnes I."/>
            <person name="Buitendag C."/>
            <person name="Ceriani C."/>
            <person name="Del Mar Angel L."/>
            <person name="du Plessis D."/>
            <person name="Fuchs T."/>
            <person name="Gasser K."/>
            <person name="Kramer D."/>
            <person name="Li W."/>
            <person name="Munsamy K."/>
            <person name="Piso A."/>
            <person name="Price J.L."/>
            <person name="Sonnekus B."/>
            <person name="Thomas C."/>
            <person name="van der Nest A."/>
            <person name="van Dijk A."/>
            <person name="van Heerden A."/>
            <person name="van Vuuren N."/>
            <person name="Yilmaz N."/>
            <person name="Duong T.A."/>
            <person name="van der Merwe N.A."/>
            <person name="Wingfield M.J."/>
            <person name="Wingfield B.D."/>
        </authorList>
    </citation>
    <scope>NUCLEOTIDE SEQUENCE [LARGE SCALE GENOMIC DNA]</scope>
    <source>
        <strain evidence="2 3">CMW 18167</strain>
    </source>
</reference>
<feature type="compositionally biased region" description="Low complexity" evidence="1">
    <location>
        <begin position="35"/>
        <end position="46"/>
    </location>
</feature>
<evidence type="ECO:0000313" key="3">
    <source>
        <dbReference type="Proteomes" id="UP001583193"/>
    </source>
</evidence>
<proteinExistence type="predicted"/>